<dbReference type="SUPFAM" id="SSF56219">
    <property type="entry name" value="DNase I-like"/>
    <property type="match status" value="1"/>
</dbReference>
<dbReference type="GO" id="GO:0000175">
    <property type="term" value="F:3'-5'-RNA exonuclease activity"/>
    <property type="evidence" value="ECO:0007669"/>
    <property type="project" value="TreeGrafter"/>
</dbReference>
<keyword evidence="5" id="KW-1185">Reference proteome</keyword>
<evidence type="ECO:0000313" key="5">
    <source>
        <dbReference type="Proteomes" id="UP000594260"/>
    </source>
</evidence>
<proteinExistence type="predicted"/>
<dbReference type="InterPro" id="IPR036691">
    <property type="entry name" value="Endo/exonu/phosph_ase_sf"/>
</dbReference>
<organism evidence="4 5">
    <name type="scientific">Varroa destructor</name>
    <name type="common">Honeybee mite</name>
    <dbReference type="NCBI Taxonomy" id="109461"/>
    <lineage>
        <taxon>Eukaryota</taxon>
        <taxon>Metazoa</taxon>
        <taxon>Ecdysozoa</taxon>
        <taxon>Arthropoda</taxon>
        <taxon>Chelicerata</taxon>
        <taxon>Arachnida</taxon>
        <taxon>Acari</taxon>
        <taxon>Parasitiformes</taxon>
        <taxon>Mesostigmata</taxon>
        <taxon>Gamasina</taxon>
        <taxon>Dermanyssoidea</taxon>
        <taxon>Varroidae</taxon>
        <taxon>Varroa</taxon>
    </lineage>
</organism>
<dbReference type="OrthoDB" id="412787at2759"/>
<evidence type="ECO:0000256" key="1">
    <source>
        <dbReference type="SAM" id="MobiDB-lite"/>
    </source>
</evidence>
<dbReference type="InterPro" id="IPR050410">
    <property type="entry name" value="CCR4/nocturin_mRNA_transcr"/>
</dbReference>
<dbReference type="EnsemblMetazoa" id="XM_022816977">
    <property type="protein sequence ID" value="XP_022672712"/>
    <property type="gene ID" value="LOC111255235"/>
</dbReference>
<evidence type="ECO:0000313" key="4">
    <source>
        <dbReference type="EnsemblMetazoa" id="XP_022672712"/>
    </source>
</evidence>
<evidence type="ECO:0000259" key="3">
    <source>
        <dbReference type="Pfam" id="PF21171"/>
    </source>
</evidence>
<dbReference type="Pfam" id="PF03372">
    <property type="entry name" value="Exo_endo_phos"/>
    <property type="match status" value="1"/>
</dbReference>
<accession>A0A7M7KVS0</accession>
<dbReference type="PANTHER" id="PTHR12121">
    <property type="entry name" value="CARBON CATABOLITE REPRESSOR PROTEIN 4"/>
    <property type="match status" value="1"/>
</dbReference>
<sequence length="507" mass="58512">MVLLNFTRTLSTRELVQRFTTWNKHRTIMMCAKRQARMAFVKLDNEKNRLSLSFKYESDFVADRLFTINRGQEEPIETSLTRLQMNITGIAMKKFRKQKQKPRAQENISNSNDANKGCSSNENTNNGEDKLKPSITIEDLNGTIIEPFINNREAFRTGHVLNIDGKRFPIVVDAPTVVRISLPKIMMTGFPIQAYVTLEHANLPDCVFSWWRNSVKGETFADYAKDDIIKDKSQTWLRIRGESSRTYNARPEDVGHKIMVYCEPRCGPVVGVEVSAVSSSVVNTPPERCAFEDRHQLTPDILPDNMFRVVSYNLLADVYARTEFSKTVLFNYCPRDALDFEFRKHLLIKEILGYNGDVLCLQEVDRGMFKHELQPCLSLQGFDGIYCEKGAEGAEGCAVFYRKSKFSLTESNRDVLSEKIEEKECLADIRCVVEKNLKLKDRLRNRSTVLQRVLLRHVESKREILVCNTHLYFHPDADHIRLLQAYISVRLAEEQLRKVDEKVYCIP</sequence>
<dbReference type="GeneID" id="111255235"/>
<dbReference type="GO" id="GO:0000288">
    <property type="term" value="P:nuclear-transcribed mRNA catabolic process, deadenylation-dependent decay"/>
    <property type="evidence" value="ECO:0007669"/>
    <property type="project" value="TreeGrafter"/>
</dbReference>
<reference evidence="4" key="1">
    <citation type="submission" date="2021-01" db="UniProtKB">
        <authorList>
            <consortium name="EnsemblMetazoa"/>
        </authorList>
    </citation>
    <scope>IDENTIFICATION</scope>
</reference>
<feature type="domain" description="2',5'-phosphodiesterase 12-like N-terminal" evidence="3">
    <location>
        <begin position="175"/>
        <end position="281"/>
    </location>
</feature>
<feature type="region of interest" description="Disordered" evidence="1">
    <location>
        <begin position="94"/>
        <end position="132"/>
    </location>
</feature>
<evidence type="ECO:0000259" key="2">
    <source>
        <dbReference type="Pfam" id="PF03372"/>
    </source>
</evidence>
<feature type="domain" description="Endonuclease/exonuclease/phosphatase" evidence="2">
    <location>
        <begin position="311"/>
        <end position="408"/>
    </location>
</feature>
<protein>
    <recommendedName>
        <fullName evidence="6">2',5'-phosphodiesterase 12</fullName>
    </recommendedName>
</protein>
<dbReference type="Gene3D" id="3.60.10.10">
    <property type="entry name" value="Endonuclease/exonuclease/phosphatase"/>
    <property type="match status" value="1"/>
</dbReference>
<name>A0A7M7KVS0_VARDE</name>
<dbReference type="Pfam" id="PF21171">
    <property type="entry name" value="PDE12-like_N"/>
    <property type="match status" value="1"/>
</dbReference>
<dbReference type="InterPro" id="IPR048821">
    <property type="entry name" value="PDE12-like_N"/>
</dbReference>
<dbReference type="PANTHER" id="PTHR12121:SF37">
    <property type="entry name" value="2',5'-PHOSPHODIESTERASE 12"/>
    <property type="match status" value="1"/>
</dbReference>
<dbReference type="RefSeq" id="XP_022672712.1">
    <property type="nucleotide sequence ID" value="XM_022816977.1"/>
</dbReference>
<dbReference type="InterPro" id="IPR005135">
    <property type="entry name" value="Endo/exonuclease/phosphatase"/>
</dbReference>
<dbReference type="AlphaFoldDB" id="A0A7M7KVS0"/>
<dbReference type="FunCoup" id="A0A7M7KVS0">
    <property type="interactions" value="2146"/>
</dbReference>
<dbReference type="OMA" id="LDYIWGS"/>
<dbReference type="KEGG" id="vde:111255235"/>
<feature type="compositionally biased region" description="Polar residues" evidence="1">
    <location>
        <begin position="106"/>
        <end position="126"/>
    </location>
</feature>
<dbReference type="GO" id="GO:0005739">
    <property type="term" value="C:mitochondrion"/>
    <property type="evidence" value="ECO:0007669"/>
    <property type="project" value="TreeGrafter"/>
</dbReference>
<dbReference type="InParanoid" id="A0A7M7KVS0"/>
<dbReference type="Proteomes" id="UP000594260">
    <property type="component" value="Unplaced"/>
</dbReference>
<evidence type="ECO:0008006" key="6">
    <source>
        <dbReference type="Google" id="ProtNLM"/>
    </source>
</evidence>